<evidence type="ECO:0000313" key="2">
    <source>
        <dbReference type="EMBL" id="KAA3679461.1"/>
    </source>
</evidence>
<organism evidence="2 3">
    <name type="scientific">Paragonimus westermani</name>
    <dbReference type="NCBI Taxonomy" id="34504"/>
    <lineage>
        <taxon>Eukaryota</taxon>
        <taxon>Metazoa</taxon>
        <taxon>Spiralia</taxon>
        <taxon>Lophotrochozoa</taxon>
        <taxon>Platyhelminthes</taxon>
        <taxon>Trematoda</taxon>
        <taxon>Digenea</taxon>
        <taxon>Plagiorchiida</taxon>
        <taxon>Troglotremata</taxon>
        <taxon>Troglotrematidae</taxon>
        <taxon>Paragonimus</taxon>
    </lineage>
</organism>
<evidence type="ECO:0000256" key="1">
    <source>
        <dbReference type="SAM" id="SignalP"/>
    </source>
</evidence>
<feature type="signal peptide" evidence="1">
    <location>
        <begin position="1"/>
        <end position="24"/>
    </location>
</feature>
<feature type="chain" id="PRO_5023888170" evidence="1">
    <location>
        <begin position="25"/>
        <end position="180"/>
    </location>
</feature>
<proteinExistence type="predicted"/>
<name>A0A5J4NVB0_9TREM</name>
<dbReference type="Proteomes" id="UP000324629">
    <property type="component" value="Unassembled WGS sequence"/>
</dbReference>
<keyword evidence="3" id="KW-1185">Reference proteome</keyword>
<evidence type="ECO:0000313" key="3">
    <source>
        <dbReference type="Proteomes" id="UP000324629"/>
    </source>
</evidence>
<protein>
    <submittedName>
        <fullName evidence="2">Uncharacterized protein</fullName>
    </submittedName>
</protein>
<accession>A0A5J4NVB0</accession>
<dbReference type="EMBL" id="QNGE01000731">
    <property type="protein sequence ID" value="KAA3679461.1"/>
    <property type="molecule type" value="Genomic_DNA"/>
</dbReference>
<dbReference type="AlphaFoldDB" id="A0A5J4NVB0"/>
<sequence>MRRVTFNVTVYIILTSIPALHVLADKLFNTVAVEFRDKVHWVIVDDLKHSDFLDEFADPLATEEMTAGKYKLNCKLGNICGFVSDTIKLQQSTKATNDMVQEIDIVRAMLWSICTLYQGCKSGNQTYQLYGDQLNMDELKAFITKMLMRCKSGDNLVDIMKSIDTLRQIMLITNRYEVIA</sequence>
<reference evidence="2 3" key="1">
    <citation type="journal article" date="2019" name="Gigascience">
        <title>Whole-genome sequence of the oriental lung fluke Paragonimus westermani.</title>
        <authorList>
            <person name="Oey H."/>
            <person name="Zakrzewski M."/>
            <person name="Narain K."/>
            <person name="Devi K.R."/>
            <person name="Agatsuma T."/>
            <person name="Nawaratna S."/>
            <person name="Gobert G.N."/>
            <person name="Jones M.K."/>
            <person name="Ragan M.A."/>
            <person name="McManus D.P."/>
            <person name="Krause L."/>
        </authorList>
    </citation>
    <scope>NUCLEOTIDE SEQUENCE [LARGE SCALE GENOMIC DNA]</scope>
    <source>
        <strain evidence="2 3">IND2009</strain>
    </source>
</reference>
<keyword evidence="1" id="KW-0732">Signal</keyword>
<comment type="caution">
    <text evidence="2">The sequence shown here is derived from an EMBL/GenBank/DDBJ whole genome shotgun (WGS) entry which is preliminary data.</text>
</comment>
<gene>
    <name evidence="2" type="ORF">DEA37_0005710</name>
</gene>